<evidence type="ECO:0000313" key="2">
    <source>
        <dbReference type="Proteomes" id="UP000032141"/>
    </source>
</evidence>
<protein>
    <submittedName>
        <fullName evidence="1">Uncharacterized protein</fullName>
    </submittedName>
</protein>
<dbReference type="EnsemblPlants" id="Bo9g036620.1">
    <property type="protein sequence ID" value="Bo9g036620.1"/>
    <property type="gene ID" value="Bo9g036620"/>
</dbReference>
<accession>A0A0D3E4M1</accession>
<evidence type="ECO:0000313" key="1">
    <source>
        <dbReference type="EnsemblPlants" id="Bo9g036620.1"/>
    </source>
</evidence>
<dbReference type="Gramene" id="Bo9g036620.1">
    <property type="protein sequence ID" value="Bo9g036620.1"/>
    <property type="gene ID" value="Bo9g036620"/>
</dbReference>
<dbReference type="AlphaFoldDB" id="A0A0D3E4M1"/>
<proteinExistence type="predicted"/>
<keyword evidence="2" id="KW-1185">Reference proteome</keyword>
<reference evidence="1 2" key="1">
    <citation type="journal article" date="2014" name="Genome Biol.">
        <title>Transcriptome and methylome profiling reveals relics of genome dominance in the mesopolyploid Brassica oleracea.</title>
        <authorList>
            <person name="Parkin I.A."/>
            <person name="Koh C."/>
            <person name="Tang H."/>
            <person name="Robinson S.J."/>
            <person name="Kagale S."/>
            <person name="Clarke W.E."/>
            <person name="Town C.D."/>
            <person name="Nixon J."/>
            <person name="Krishnakumar V."/>
            <person name="Bidwell S.L."/>
            <person name="Denoeud F."/>
            <person name="Belcram H."/>
            <person name="Links M.G."/>
            <person name="Just J."/>
            <person name="Clarke C."/>
            <person name="Bender T."/>
            <person name="Huebert T."/>
            <person name="Mason A.S."/>
            <person name="Pires J.C."/>
            <person name="Barker G."/>
            <person name="Moore J."/>
            <person name="Walley P.G."/>
            <person name="Manoli S."/>
            <person name="Batley J."/>
            <person name="Edwards D."/>
            <person name="Nelson M.N."/>
            <person name="Wang X."/>
            <person name="Paterson A.H."/>
            <person name="King G."/>
            <person name="Bancroft I."/>
            <person name="Chalhoub B."/>
            <person name="Sharpe A.G."/>
        </authorList>
    </citation>
    <scope>NUCLEOTIDE SEQUENCE</scope>
    <source>
        <strain evidence="1 2">cv. TO1000</strain>
    </source>
</reference>
<dbReference type="HOGENOM" id="CLU_3071503_0_0_1"/>
<organism evidence="1 2">
    <name type="scientific">Brassica oleracea var. oleracea</name>
    <dbReference type="NCBI Taxonomy" id="109376"/>
    <lineage>
        <taxon>Eukaryota</taxon>
        <taxon>Viridiplantae</taxon>
        <taxon>Streptophyta</taxon>
        <taxon>Embryophyta</taxon>
        <taxon>Tracheophyta</taxon>
        <taxon>Spermatophyta</taxon>
        <taxon>Magnoliopsida</taxon>
        <taxon>eudicotyledons</taxon>
        <taxon>Gunneridae</taxon>
        <taxon>Pentapetalae</taxon>
        <taxon>rosids</taxon>
        <taxon>malvids</taxon>
        <taxon>Brassicales</taxon>
        <taxon>Brassicaceae</taxon>
        <taxon>Brassiceae</taxon>
        <taxon>Brassica</taxon>
    </lineage>
</organism>
<sequence length="53" mass="6327">MNSSTDKDSTIKLSSKHLDRRTVLHVRRLRWTGYLCSKRPQRTVLPTVLWNFQ</sequence>
<name>A0A0D3E4M1_BRAOL</name>
<dbReference type="Proteomes" id="UP000032141">
    <property type="component" value="Chromosome C9"/>
</dbReference>
<reference evidence="1" key="2">
    <citation type="submission" date="2015-03" db="UniProtKB">
        <authorList>
            <consortium name="EnsemblPlants"/>
        </authorList>
    </citation>
    <scope>IDENTIFICATION</scope>
</reference>